<sequence>MQEEGIQKQVTVTPEQTDQHLLEERFPPGAGSGPTLLAISVERFQVLTGPRIWRCSPEMREWNPNKPEDAHPRRTRRFASCVGTNLVLGT</sequence>
<reference evidence="1 2" key="1">
    <citation type="submission" date="2013-11" db="EMBL/GenBank/DDBJ databases">
        <title>The Genome Sequence of Phytophthora parasitica P1569.</title>
        <authorList>
            <consortium name="The Broad Institute Genomics Platform"/>
            <person name="Russ C."/>
            <person name="Tyler B."/>
            <person name="Panabieres F."/>
            <person name="Shan W."/>
            <person name="Tripathy S."/>
            <person name="Grunwald N."/>
            <person name="Machado M."/>
            <person name="Johnson C.S."/>
            <person name="Arredondo F."/>
            <person name="Hong C."/>
            <person name="Coffey M."/>
            <person name="Young S.K."/>
            <person name="Zeng Q."/>
            <person name="Gargeya S."/>
            <person name="Fitzgerald M."/>
            <person name="Abouelleil A."/>
            <person name="Alvarado L."/>
            <person name="Chapman S.B."/>
            <person name="Gainer-Dewar J."/>
            <person name="Goldberg J."/>
            <person name="Griggs A."/>
            <person name="Gujja S."/>
            <person name="Hansen M."/>
            <person name="Howarth C."/>
            <person name="Imamovic A."/>
            <person name="Ireland A."/>
            <person name="Larimer J."/>
            <person name="McCowan C."/>
            <person name="Murphy C."/>
            <person name="Pearson M."/>
            <person name="Poon T.W."/>
            <person name="Priest M."/>
            <person name="Roberts A."/>
            <person name="Saif S."/>
            <person name="Shea T."/>
            <person name="Sykes S."/>
            <person name="Wortman J."/>
            <person name="Nusbaum C."/>
            <person name="Birren B."/>
        </authorList>
    </citation>
    <scope>NUCLEOTIDE SEQUENCE [LARGE SCALE GENOMIC DNA]</scope>
    <source>
        <strain evidence="1 2">P1569</strain>
    </source>
</reference>
<dbReference type="HOGENOM" id="CLU_2445602_0_0_1"/>
<protein>
    <submittedName>
        <fullName evidence="1">Uncharacterized protein</fullName>
    </submittedName>
</protein>
<gene>
    <name evidence="1" type="ORF">F443_14512</name>
</gene>
<evidence type="ECO:0000313" key="1">
    <source>
        <dbReference type="EMBL" id="ETI39963.1"/>
    </source>
</evidence>
<dbReference type="AlphaFoldDB" id="V9ENA5"/>
<evidence type="ECO:0000313" key="2">
    <source>
        <dbReference type="Proteomes" id="UP000018721"/>
    </source>
</evidence>
<dbReference type="EMBL" id="ANIZ01002503">
    <property type="protein sequence ID" value="ETI39963.1"/>
    <property type="molecule type" value="Genomic_DNA"/>
</dbReference>
<organism evidence="1 2">
    <name type="scientific">Phytophthora nicotianae P1569</name>
    <dbReference type="NCBI Taxonomy" id="1317065"/>
    <lineage>
        <taxon>Eukaryota</taxon>
        <taxon>Sar</taxon>
        <taxon>Stramenopiles</taxon>
        <taxon>Oomycota</taxon>
        <taxon>Peronosporomycetes</taxon>
        <taxon>Peronosporales</taxon>
        <taxon>Peronosporaceae</taxon>
        <taxon>Phytophthora</taxon>
    </lineage>
</organism>
<proteinExistence type="predicted"/>
<dbReference type="Proteomes" id="UP000018721">
    <property type="component" value="Unassembled WGS sequence"/>
</dbReference>
<accession>V9ENA5</accession>
<comment type="caution">
    <text evidence="1">The sequence shown here is derived from an EMBL/GenBank/DDBJ whole genome shotgun (WGS) entry which is preliminary data.</text>
</comment>
<name>V9ENA5_PHYNI</name>
<keyword evidence="2" id="KW-1185">Reference proteome</keyword>